<evidence type="ECO:0000313" key="24">
    <source>
        <dbReference type="Proteomes" id="UP001445335"/>
    </source>
</evidence>
<dbReference type="InterPro" id="IPR036599">
    <property type="entry name" value="DNA_ligase_N_sf"/>
</dbReference>
<dbReference type="Gene3D" id="3.40.50.10190">
    <property type="entry name" value="BRCT domain"/>
    <property type="match status" value="1"/>
</dbReference>
<dbReference type="CDD" id="cd07903">
    <property type="entry name" value="Adenylation_DNA_ligase_IV"/>
    <property type="match status" value="1"/>
</dbReference>
<dbReference type="PROSITE" id="PS50172">
    <property type="entry name" value="BRCT"/>
    <property type="match status" value="1"/>
</dbReference>
<feature type="region of interest" description="Disordered" evidence="20">
    <location>
        <begin position="1103"/>
        <end position="1150"/>
    </location>
</feature>
<name>A0AAW1RKI1_9CHLO</name>
<keyword evidence="10" id="KW-0227">DNA damage</keyword>
<keyword evidence="12" id="KW-0460">Magnesium</keyword>
<dbReference type="SUPFAM" id="SSF52113">
    <property type="entry name" value="BRCT domain"/>
    <property type="match status" value="1"/>
</dbReference>
<dbReference type="GO" id="GO:0003910">
    <property type="term" value="F:DNA ligase (ATP) activity"/>
    <property type="evidence" value="ECO:0007669"/>
    <property type="project" value="UniProtKB-EC"/>
</dbReference>
<dbReference type="GO" id="GO:0005524">
    <property type="term" value="F:ATP binding"/>
    <property type="evidence" value="ECO:0007669"/>
    <property type="project" value="UniProtKB-KW"/>
</dbReference>
<dbReference type="GO" id="GO:0006310">
    <property type="term" value="P:DNA recombination"/>
    <property type="evidence" value="ECO:0007669"/>
    <property type="project" value="UniProtKB-KW"/>
</dbReference>
<evidence type="ECO:0000256" key="4">
    <source>
        <dbReference type="ARBA" id="ARBA00012727"/>
    </source>
</evidence>
<keyword evidence="14" id="KW-0234">DNA repair</keyword>
<reference evidence="23 24" key="1">
    <citation type="journal article" date="2024" name="Nat. Commun.">
        <title>Phylogenomics reveals the evolutionary origins of lichenization in chlorophyte algae.</title>
        <authorList>
            <person name="Puginier C."/>
            <person name="Libourel C."/>
            <person name="Otte J."/>
            <person name="Skaloud P."/>
            <person name="Haon M."/>
            <person name="Grisel S."/>
            <person name="Petersen M."/>
            <person name="Berrin J.G."/>
            <person name="Delaux P.M."/>
            <person name="Dal Grande F."/>
            <person name="Keller J."/>
        </authorList>
    </citation>
    <scope>NUCLEOTIDE SEQUENCE [LARGE SCALE GENOMIC DNA]</scope>
    <source>
        <strain evidence="23 24">SAG 245.80</strain>
    </source>
</reference>
<feature type="compositionally biased region" description="Low complexity" evidence="20">
    <location>
        <begin position="1106"/>
        <end position="1118"/>
    </location>
</feature>
<dbReference type="NCBIfam" id="TIGR00574">
    <property type="entry name" value="dnl1"/>
    <property type="match status" value="1"/>
</dbReference>
<sequence length="1284" mass="138346">MNKKVKENKQLRVETLCQFLDKCLDAKPADRIKHLRKLMDEHLERKADDLFQVFRLILPSLDRQRGNFQLKESALAQALVKACGLDKTEHKDAQRALNWRDSKSVTAGNFAKTMEDCLFTRCKYHDKPKRPMDEAVAAEYDGRFTLTVGKLNDKLDELVVAGGGRGAAAHAEKVAERRGEKGGQAAKAAKAAVLRELMDLTTPRQMRWIVQIILGNLKVGLAEKSVLNMYHPDAEDLINVNNDLEKLLLDLRDPDKRIPRQSIQPGSVARAQLARMCSGPEEAFKLMAGRDFIVEAKYDGNRMQVHLLDRDEPIQYYSRRGVEHGAQSNYSVLDEVVKRQVRQDRVILDGEVVVWNKTRQAFEPFGGFLKAVNAARSGRAADELLEMNGFNGEIMTADPDYTTPRVRDLEVVYVAFDVLYCDGQSVINRPLVERHQLLNRLVSAAPAEGYPLGPATVVTGRVIKLLPGQPLPAGMPGSRHATDLEDIQDMFEEVLRVKEEGIVVKAADSPWRMNDRSTSWLKIKPEYVEKVDIDALIIGGWWGRGRRGGLLSQYLLALLEDPVNPGSKMPPVFLSFCKVGSGISDAEMASISDELRPFWIETDKDARVPGCYRVVDAPKVRPDVWIKDPLKSIVVKVHADVRFIQSVLYASRLSLRFPRVDSIRRDKGPLDIQTCREVWDLVNRDDRAAGAAAGGSAVGGSSHGGGKSKKAAAAAKARRASGAGGVVEHFRPADLNGVQVETDALAGAVVYFFNCGRSGRSKAELEGLVKRLGGQTSQNYVRGYVTHVVASEAEASGPVWRSKVAQGLDIVALSWLLECGHKRAGVALRPRHYLARAPGAFDDDPNVDRWGDEYFVESTDEDIAALTKRMVLTPADIDASARLAREELDALPGALPRRGKPDMDDILLAFDKELEAAGKLDPDQVANAAIASAATARVFLAGCIADRVGNDVIIRGGQVTKEVDARTTHLVVLPPPQAGWDAIAPDMQAGKAAVPAWDPTVASEALLRAVRELGGGIAGLAAMRRGLRSGELHLVTQQWLEESVARAQTASFGKSCPCASEAEFALRVTAPADASAPARAAPGSPALPGLEAWPWEAAGLAELQQRSGSRASARSRSCSGEHSRGEAASRGVTGGRARGGAAPRKAAAASGNGAALASAAAGARKRAAGDAAADTDGAPAKEPAQKRRGASPWERGRGGTGAAAGVFQASAEPNRNAPRLGPSLRVGGASAVPAMDETRDANAPTASWYRPPLGDTGGAGSGGAAPGGLRARLLQQYPNLFKKK</sequence>
<feature type="region of interest" description="Disordered" evidence="20">
    <location>
        <begin position="1236"/>
        <end position="1269"/>
    </location>
</feature>
<feature type="compositionally biased region" description="Low complexity" evidence="20">
    <location>
        <begin position="1169"/>
        <end position="1181"/>
    </location>
</feature>
<organism evidence="23 24">
    <name type="scientific">Elliptochloris bilobata</name>
    <dbReference type="NCBI Taxonomy" id="381761"/>
    <lineage>
        <taxon>Eukaryota</taxon>
        <taxon>Viridiplantae</taxon>
        <taxon>Chlorophyta</taxon>
        <taxon>core chlorophytes</taxon>
        <taxon>Trebouxiophyceae</taxon>
        <taxon>Trebouxiophyceae incertae sedis</taxon>
        <taxon>Elliptochloris clade</taxon>
        <taxon>Elliptochloris</taxon>
    </lineage>
</organism>
<evidence type="ECO:0000256" key="3">
    <source>
        <dbReference type="ARBA" id="ARBA00007572"/>
    </source>
</evidence>
<evidence type="ECO:0000256" key="2">
    <source>
        <dbReference type="ARBA" id="ARBA00004123"/>
    </source>
</evidence>
<evidence type="ECO:0000256" key="12">
    <source>
        <dbReference type="ARBA" id="ARBA00022842"/>
    </source>
</evidence>
<keyword evidence="8" id="KW-0677">Repeat</keyword>
<dbReference type="InterPro" id="IPR036420">
    <property type="entry name" value="BRCT_dom_sf"/>
</dbReference>
<evidence type="ECO:0000256" key="16">
    <source>
        <dbReference type="ARBA" id="ARBA00030676"/>
    </source>
</evidence>
<keyword evidence="15" id="KW-0539">Nucleus</keyword>
<evidence type="ECO:0000313" key="23">
    <source>
        <dbReference type="EMBL" id="KAK9834173.1"/>
    </source>
</evidence>
<dbReference type="EMBL" id="JALJOU010000033">
    <property type="protein sequence ID" value="KAK9834173.1"/>
    <property type="molecule type" value="Genomic_DNA"/>
</dbReference>
<comment type="similarity">
    <text evidence="3 19">Belongs to the ATP-dependent DNA ligase family.</text>
</comment>
<dbReference type="InterPro" id="IPR012309">
    <property type="entry name" value="DNA_ligase_ATP-dep_C"/>
</dbReference>
<feature type="compositionally biased region" description="Low complexity" evidence="20">
    <location>
        <begin position="1139"/>
        <end position="1150"/>
    </location>
</feature>
<dbReference type="Proteomes" id="UP001445335">
    <property type="component" value="Unassembled WGS sequence"/>
</dbReference>
<evidence type="ECO:0000256" key="6">
    <source>
        <dbReference type="ARBA" id="ARBA00022598"/>
    </source>
</evidence>
<protein>
    <recommendedName>
        <fullName evidence="5">DNA ligase 4</fullName>
        <ecNumber evidence="4">6.5.1.1</ecNumber>
    </recommendedName>
    <alternativeName>
        <fullName evidence="17">DNA ligase IV</fullName>
    </alternativeName>
    <alternativeName>
        <fullName evidence="16">Polydeoxyribonucleotide synthase [ATP] 4</fullName>
    </alternativeName>
</protein>
<feature type="region of interest" description="Disordered" evidence="20">
    <location>
        <begin position="692"/>
        <end position="713"/>
    </location>
</feature>
<feature type="domain" description="ATP-dependent DNA ligase family profile" evidence="21">
    <location>
        <begin position="404"/>
        <end position="560"/>
    </location>
</feature>
<feature type="domain" description="BRCT" evidence="22">
    <location>
        <begin position="740"/>
        <end position="833"/>
    </location>
</feature>
<comment type="subcellular location">
    <subcellularLocation>
        <location evidence="2">Nucleus</location>
    </subcellularLocation>
</comment>
<gene>
    <name evidence="23" type="ORF">WJX81_005346</name>
</gene>
<dbReference type="Gene3D" id="2.40.50.140">
    <property type="entry name" value="Nucleic acid-binding proteins"/>
    <property type="match status" value="1"/>
</dbReference>
<dbReference type="Pfam" id="PF01068">
    <property type="entry name" value="DNA_ligase_A_M"/>
    <property type="match status" value="1"/>
</dbReference>
<dbReference type="GO" id="GO:0006297">
    <property type="term" value="P:nucleotide-excision repair, DNA gap filling"/>
    <property type="evidence" value="ECO:0007669"/>
    <property type="project" value="TreeGrafter"/>
</dbReference>
<keyword evidence="13" id="KW-0233">DNA recombination</keyword>
<dbReference type="Gene3D" id="3.30.470.30">
    <property type="entry name" value="DNA ligase/mRNA capping enzyme"/>
    <property type="match status" value="1"/>
</dbReference>
<comment type="caution">
    <text evidence="23">The sequence shown here is derived from an EMBL/GenBank/DDBJ whole genome shotgun (WGS) entry which is preliminary data.</text>
</comment>
<evidence type="ECO:0000256" key="5">
    <source>
        <dbReference type="ARBA" id="ARBA00022073"/>
    </source>
</evidence>
<evidence type="ECO:0000256" key="9">
    <source>
        <dbReference type="ARBA" id="ARBA00022741"/>
    </source>
</evidence>
<dbReference type="PANTHER" id="PTHR45997:SF1">
    <property type="entry name" value="DNA LIGASE 4"/>
    <property type="match status" value="1"/>
</dbReference>
<dbReference type="InterPro" id="IPR000977">
    <property type="entry name" value="DNA_ligase_ATP-dep"/>
</dbReference>
<proteinExistence type="inferred from homology"/>
<dbReference type="GO" id="GO:0046872">
    <property type="term" value="F:metal ion binding"/>
    <property type="evidence" value="ECO:0007669"/>
    <property type="project" value="UniProtKB-KW"/>
</dbReference>
<dbReference type="Pfam" id="PF04675">
    <property type="entry name" value="DNA_ligase_A_N"/>
    <property type="match status" value="1"/>
</dbReference>
<evidence type="ECO:0000259" key="21">
    <source>
        <dbReference type="PROSITE" id="PS50160"/>
    </source>
</evidence>
<evidence type="ECO:0000256" key="7">
    <source>
        <dbReference type="ARBA" id="ARBA00022723"/>
    </source>
</evidence>
<comment type="catalytic activity">
    <reaction evidence="18">
        <text>ATP + (deoxyribonucleotide)n-3'-hydroxyl + 5'-phospho-(deoxyribonucleotide)m = (deoxyribonucleotide)n+m + AMP + diphosphate.</text>
        <dbReference type="EC" id="6.5.1.1"/>
    </reaction>
</comment>
<dbReference type="GO" id="GO:0071897">
    <property type="term" value="P:DNA biosynthetic process"/>
    <property type="evidence" value="ECO:0007669"/>
    <property type="project" value="InterPro"/>
</dbReference>
<keyword evidence="11" id="KW-0067">ATP-binding</keyword>
<dbReference type="InterPro" id="IPR012308">
    <property type="entry name" value="DNA_ligase_ATP-dep_N"/>
</dbReference>
<dbReference type="InterPro" id="IPR012340">
    <property type="entry name" value="NA-bd_OB-fold"/>
</dbReference>
<dbReference type="SUPFAM" id="SSF50249">
    <property type="entry name" value="Nucleic acid-binding proteins"/>
    <property type="match status" value="1"/>
</dbReference>
<keyword evidence="24" id="KW-1185">Reference proteome</keyword>
<feature type="compositionally biased region" description="Gly residues" evidence="20">
    <location>
        <begin position="692"/>
        <end position="705"/>
    </location>
</feature>
<evidence type="ECO:0000256" key="10">
    <source>
        <dbReference type="ARBA" id="ARBA00022763"/>
    </source>
</evidence>
<dbReference type="SUPFAM" id="SSF117018">
    <property type="entry name" value="ATP-dependent DNA ligase DNA-binding domain"/>
    <property type="match status" value="1"/>
</dbReference>
<keyword evidence="6" id="KW-0436">Ligase</keyword>
<evidence type="ECO:0000259" key="22">
    <source>
        <dbReference type="PROSITE" id="PS50172"/>
    </source>
</evidence>
<dbReference type="GO" id="GO:0006303">
    <property type="term" value="P:double-strand break repair via nonhomologous end joining"/>
    <property type="evidence" value="ECO:0007669"/>
    <property type="project" value="TreeGrafter"/>
</dbReference>
<accession>A0AAW1RKI1</accession>
<dbReference type="InterPro" id="IPR044125">
    <property type="entry name" value="Adenylation_DNA_ligase_IV"/>
</dbReference>
<evidence type="ECO:0000256" key="20">
    <source>
        <dbReference type="SAM" id="MobiDB-lite"/>
    </source>
</evidence>
<dbReference type="GO" id="GO:0032807">
    <property type="term" value="C:DNA ligase IV complex"/>
    <property type="evidence" value="ECO:0007669"/>
    <property type="project" value="TreeGrafter"/>
</dbReference>
<dbReference type="GO" id="GO:0003677">
    <property type="term" value="F:DNA binding"/>
    <property type="evidence" value="ECO:0007669"/>
    <property type="project" value="InterPro"/>
</dbReference>
<evidence type="ECO:0000256" key="11">
    <source>
        <dbReference type="ARBA" id="ARBA00022840"/>
    </source>
</evidence>
<dbReference type="InterPro" id="IPR029710">
    <property type="entry name" value="LIG4"/>
</dbReference>
<dbReference type="PROSITE" id="PS50160">
    <property type="entry name" value="DNA_LIGASE_A3"/>
    <property type="match status" value="1"/>
</dbReference>
<dbReference type="Gene3D" id="1.10.3260.10">
    <property type="entry name" value="DNA ligase, ATP-dependent, N-terminal domain"/>
    <property type="match status" value="1"/>
</dbReference>
<feature type="compositionally biased region" description="Gly residues" evidence="20">
    <location>
        <begin position="1255"/>
        <end position="1266"/>
    </location>
</feature>
<evidence type="ECO:0000256" key="17">
    <source>
        <dbReference type="ARBA" id="ARBA00031942"/>
    </source>
</evidence>
<evidence type="ECO:0000256" key="18">
    <source>
        <dbReference type="ARBA" id="ARBA00034003"/>
    </source>
</evidence>
<evidence type="ECO:0000256" key="8">
    <source>
        <dbReference type="ARBA" id="ARBA00022737"/>
    </source>
</evidence>
<dbReference type="PANTHER" id="PTHR45997">
    <property type="entry name" value="DNA LIGASE 4"/>
    <property type="match status" value="1"/>
</dbReference>
<keyword evidence="9" id="KW-0547">Nucleotide-binding</keyword>
<dbReference type="Pfam" id="PF04679">
    <property type="entry name" value="DNA_ligase_A_C"/>
    <property type="match status" value="1"/>
</dbReference>
<comment type="cofactor">
    <cofactor evidence="1">
        <name>Mg(2+)</name>
        <dbReference type="ChEBI" id="CHEBI:18420"/>
    </cofactor>
</comment>
<dbReference type="SUPFAM" id="SSF56091">
    <property type="entry name" value="DNA ligase/mRNA capping enzyme, catalytic domain"/>
    <property type="match status" value="1"/>
</dbReference>
<evidence type="ECO:0000256" key="1">
    <source>
        <dbReference type="ARBA" id="ARBA00001946"/>
    </source>
</evidence>
<dbReference type="InterPro" id="IPR001357">
    <property type="entry name" value="BRCT_dom"/>
</dbReference>
<evidence type="ECO:0000256" key="13">
    <source>
        <dbReference type="ARBA" id="ARBA00023172"/>
    </source>
</evidence>
<dbReference type="Pfam" id="PF00533">
    <property type="entry name" value="BRCT"/>
    <property type="match status" value="1"/>
</dbReference>
<keyword evidence="7" id="KW-0479">Metal-binding</keyword>
<dbReference type="EC" id="6.5.1.1" evidence="4"/>
<dbReference type="InterPro" id="IPR012310">
    <property type="entry name" value="DNA_ligase_ATP-dep_cent"/>
</dbReference>
<evidence type="ECO:0000256" key="19">
    <source>
        <dbReference type="RuleBase" id="RU004196"/>
    </source>
</evidence>
<evidence type="ECO:0000256" key="15">
    <source>
        <dbReference type="ARBA" id="ARBA00023242"/>
    </source>
</evidence>
<feature type="region of interest" description="Disordered" evidence="20">
    <location>
        <begin position="1167"/>
        <end position="1201"/>
    </location>
</feature>
<evidence type="ECO:0000256" key="14">
    <source>
        <dbReference type="ARBA" id="ARBA00023204"/>
    </source>
</evidence>